<proteinExistence type="predicted"/>
<protein>
    <submittedName>
        <fullName evidence="1">Uncharacterized protein</fullName>
    </submittedName>
</protein>
<gene>
    <name evidence="1" type="ORF">OEZ85_006752</name>
</gene>
<keyword evidence="2" id="KW-1185">Reference proteome</keyword>
<sequence length="546" mass="54783">MGINLRLGVGSLQEMASSSGPIPVDGGGRCGNEGGLKRCCKQHRAALMLLQDQQGRPLPGAAHLDGLASMLKVSHVELPDSISRSPLQEYLQLPPVPSWRTCPQRSSLQIGLPPSLSCKGCKGLDFVVALQQDTTHSIGSLLPVVSVLKCSNTAAAKLANRLACRKHQGGLLHIVAQGAAAPFQECSNLGELAVWLGVGKVEVYCRESSQPIQLGAYPLLAVQRCGNEAGSRTRCRAHISAPITLLAACAPPQAAAAAPAAAAAAAAAAAGQAAGRREQPQLTVLAKTDSNAKLAHMLGLQRVVLQDKDTRERLGDVSEWSASMVDGKAAKLTHAADAAADAAAGATAAALAAAGMPLSLAAALTKAAAEERGQLASRAASAGALLQVKAAQKQQQGGQVMHRDTDAEAAASASGTAGTAGAVTMCDDAVPEAEPVLLPDALPGSTTDAAISLDSCSMPGSTAACSSPLGGTPADATTADEAAADGAERPAANPLGVEQVSTASAMDVAAAAQPPAEAAAAAVAPAFTTSAPAYLARLAAAFKPRA</sequence>
<dbReference type="Proteomes" id="UP001244341">
    <property type="component" value="Chromosome 4b"/>
</dbReference>
<organism evidence="1 2">
    <name type="scientific">Tetradesmus obliquus</name>
    <name type="common">Green alga</name>
    <name type="synonym">Acutodesmus obliquus</name>
    <dbReference type="NCBI Taxonomy" id="3088"/>
    <lineage>
        <taxon>Eukaryota</taxon>
        <taxon>Viridiplantae</taxon>
        <taxon>Chlorophyta</taxon>
        <taxon>core chlorophytes</taxon>
        <taxon>Chlorophyceae</taxon>
        <taxon>CS clade</taxon>
        <taxon>Sphaeropleales</taxon>
        <taxon>Scenedesmaceae</taxon>
        <taxon>Tetradesmus</taxon>
    </lineage>
</organism>
<accession>A0ABY8TW17</accession>
<name>A0ABY8TW17_TETOB</name>
<dbReference type="EMBL" id="CP126211">
    <property type="protein sequence ID" value="WIA13160.1"/>
    <property type="molecule type" value="Genomic_DNA"/>
</dbReference>
<evidence type="ECO:0000313" key="1">
    <source>
        <dbReference type="EMBL" id="WIA13160.1"/>
    </source>
</evidence>
<reference evidence="1 2" key="1">
    <citation type="submission" date="2023-05" db="EMBL/GenBank/DDBJ databases">
        <title>A 100% complete, gapless, phased diploid assembly of the Scenedesmus obliquus UTEX 3031 genome.</title>
        <authorList>
            <person name="Biondi T.C."/>
            <person name="Hanschen E.R."/>
            <person name="Kwon T."/>
            <person name="Eng W."/>
            <person name="Kruse C.P.S."/>
            <person name="Koehler S.I."/>
            <person name="Kunde Y."/>
            <person name="Gleasner C.D."/>
            <person name="You Mak K.T."/>
            <person name="Polle J."/>
            <person name="Hovde B.T."/>
            <person name="Starkenburg S.R."/>
        </authorList>
    </citation>
    <scope>NUCLEOTIDE SEQUENCE [LARGE SCALE GENOMIC DNA]</scope>
    <source>
        <strain evidence="1 2">DOE0152z</strain>
    </source>
</reference>
<evidence type="ECO:0000313" key="2">
    <source>
        <dbReference type="Proteomes" id="UP001244341"/>
    </source>
</evidence>